<comment type="subunit">
    <text evidence="3">Homodimer.</text>
</comment>
<dbReference type="InterPro" id="IPR013088">
    <property type="entry name" value="Znf_NHR/GATA"/>
</dbReference>
<dbReference type="FunFam" id="3.30.50.10:FF:000007">
    <property type="entry name" value="Nitrogen regulatory AreA, N-terminal"/>
    <property type="match status" value="1"/>
</dbReference>
<dbReference type="PANTHER" id="PTHR24221:SF402">
    <property type="entry name" value="IRON-SULFUR CLUSTERS TRANSPORTER ABCB7, MITOCHONDRIAL"/>
    <property type="match status" value="1"/>
</dbReference>
<evidence type="ECO:0000256" key="2">
    <source>
        <dbReference type="ARBA" id="ARBA00004448"/>
    </source>
</evidence>
<dbReference type="PROSITE" id="PS50929">
    <property type="entry name" value="ABC_TM1F"/>
    <property type="match status" value="1"/>
</dbReference>
<feature type="compositionally biased region" description="Basic and acidic residues" evidence="20">
    <location>
        <begin position="409"/>
        <end position="420"/>
    </location>
</feature>
<feature type="domain" description="ABC transporter" evidence="22">
    <location>
        <begin position="1337"/>
        <end position="1573"/>
    </location>
</feature>
<dbReference type="PANTHER" id="PTHR24221">
    <property type="entry name" value="ATP-BINDING CASSETTE SUB-FAMILY B"/>
    <property type="match status" value="1"/>
</dbReference>
<dbReference type="Pfam" id="PF00005">
    <property type="entry name" value="ABC_tran"/>
    <property type="match status" value="1"/>
</dbReference>
<dbReference type="InterPro" id="IPR003439">
    <property type="entry name" value="ABC_transporter-like_ATP-bd"/>
</dbReference>
<evidence type="ECO:0000256" key="12">
    <source>
        <dbReference type="ARBA" id="ARBA00022967"/>
    </source>
</evidence>
<evidence type="ECO:0000313" key="24">
    <source>
        <dbReference type="EMBL" id="WFC97403.1"/>
    </source>
</evidence>
<dbReference type="GO" id="GO:0140466">
    <property type="term" value="P:iron-sulfur cluster export from the mitochondrion"/>
    <property type="evidence" value="ECO:0007669"/>
    <property type="project" value="UniProtKB-ARBA"/>
</dbReference>
<feature type="compositionally biased region" description="Polar residues" evidence="20">
    <location>
        <begin position="78"/>
        <end position="99"/>
    </location>
</feature>
<dbReference type="InterPro" id="IPR017871">
    <property type="entry name" value="ABC_transporter-like_CS"/>
</dbReference>
<dbReference type="EMBL" id="CP119943">
    <property type="protein sequence ID" value="WFC97403.1"/>
    <property type="molecule type" value="Genomic_DNA"/>
</dbReference>
<feature type="region of interest" description="Disordered" evidence="20">
    <location>
        <begin position="60"/>
        <end position="153"/>
    </location>
</feature>
<evidence type="ECO:0000259" key="21">
    <source>
        <dbReference type="PROSITE" id="PS50114"/>
    </source>
</evidence>
<feature type="domain" description="ABC transmembrane type-1" evidence="23">
    <location>
        <begin position="1009"/>
        <end position="1303"/>
    </location>
</feature>
<dbReference type="GO" id="GO:0016887">
    <property type="term" value="F:ATP hydrolysis activity"/>
    <property type="evidence" value="ECO:0007669"/>
    <property type="project" value="InterPro"/>
</dbReference>
<dbReference type="GO" id="GO:0005524">
    <property type="term" value="F:ATP binding"/>
    <property type="evidence" value="ECO:0007669"/>
    <property type="project" value="UniProtKB-KW"/>
</dbReference>
<keyword evidence="8 19" id="KW-0863">Zinc-finger</keyword>
<feature type="region of interest" description="Disordered" evidence="20">
    <location>
        <begin position="409"/>
        <end position="461"/>
    </location>
</feature>
<dbReference type="InterPro" id="IPR003593">
    <property type="entry name" value="AAA+_ATPase"/>
</dbReference>
<evidence type="ECO:0000256" key="4">
    <source>
        <dbReference type="ARBA" id="ARBA00022448"/>
    </source>
</evidence>
<dbReference type="GO" id="GO:0043565">
    <property type="term" value="F:sequence-specific DNA binding"/>
    <property type="evidence" value="ECO:0007669"/>
    <property type="project" value="InterPro"/>
</dbReference>
<keyword evidence="7" id="KW-0547">Nucleotide-binding</keyword>
<dbReference type="Pfam" id="PF08550">
    <property type="entry name" value="GATA_AreA"/>
    <property type="match status" value="1"/>
</dbReference>
<dbReference type="GO" id="GO:0006879">
    <property type="term" value="P:intracellular iron ion homeostasis"/>
    <property type="evidence" value="ECO:0007669"/>
    <property type="project" value="TreeGrafter"/>
</dbReference>
<evidence type="ECO:0000256" key="1">
    <source>
        <dbReference type="ARBA" id="ARBA00004123"/>
    </source>
</evidence>
<dbReference type="Gene3D" id="1.20.1560.10">
    <property type="entry name" value="ABC transporter type 1, transmembrane domain"/>
    <property type="match status" value="1"/>
</dbReference>
<dbReference type="GO" id="GO:0008270">
    <property type="term" value="F:zinc ion binding"/>
    <property type="evidence" value="ECO:0007669"/>
    <property type="project" value="UniProtKB-KW"/>
</dbReference>
<feature type="region of interest" description="Disordered" evidence="20">
    <location>
        <begin position="1"/>
        <end position="23"/>
    </location>
</feature>
<dbReference type="Proteomes" id="UP001219567">
    <property type="component" value="Chromosome 1"/>
</dbReference>
<evidence type="ECO:0000259" key="22">
    <source>
        <dbReference type="PROSITE" id="PS50893"/>
    </source>
</evidence>
<feature type="compositionally biased region" description="Polar residues" evidence="20">
    <location>
        <begin position="725"/>
        <end position="738"/>
    </location>
</feature>
<dbReference type="PROSITE" id="PS00344">
    <property type="entry name" value="GATA_ZN_FINGER_1"/>
    <property type="match status" value="1"/>
</dbReference>
<evidence type="ECO:0000256" key="8">
    <source>
        <dbReference type="ARBA" id="ARBA00022771"/>
    </source>
</evidence>
<dbReference type="SMART" id="SM00382">
    <property type="entry name" value="AAA"/>
    <property type="match status" value="1"/>
</dbReference>
<evidence type="ECO:0000256" key="6">
    <source>
        <dbReference type="ARBA" id="ARBA00022723"/>
    </source>
</evidence>
<dbReference type="CDD" id="cd00202">
    <property type="entry name" value="ZnF_GATA"/>
    <property type="match status" value="1"/>
</dbReference>
<evidence type="ECO:0000256" key="19">
    <source>
        <dbReference type="PROSITE-ProRule" id="PRU00094"/>
    </source>
</evidence>
<dbReference type="Gene3D" id="3.40.50.300">
    <property type="entry name" value="P-loop containing nucleotide triphosphate hydrolases"/>
    <property type="match status" value="1"/>
</dbReference>
<feature type="compositionally biased region" description="Low complexity" evidence="20">
    <location>
        <begin position="100"/>
        <end position="109"/>
    </location>
</feature>
<feature type="compositionally biased region" description="Polar residues" evidence="20">
    <location>
        <begin position="765"/>
        <end position="791"/>
    </location>
</feature>
<gene>
    <name evidence="24" type="primary">ATM1</name>
    <name evidence="24" type="ORF">MYAM1_000115</name>
</gene>
<dbReference type="Pfam" id="PF00664">
    <property type="entry name" value="ABC_membrane"/>
    <property type="match status" value="1"/>
</dbReference>
<evidence type="ECO:0000256" key="10">
    <source>
        <dbReference type="ARBA" id="ARBA00022833"/>
    </source>
</evidence>
<evidence type="ECO:0000256" key="5">
    <source>
        <dbReference type="ARBA" id="ARBA00022692"/>
    </source>
</evidence>
<reference evidence="24 25" key="1">
    <citation type="submission" date="2023-03" db="EMBL/GenBank/DDBJ databases">
        <title>Mating type loci evolution in Malassezia.</title>
        <authorList>
            <person name="Coelho M.A."/>
        </authorList>
    </citation>
    <scope>NUCLEOTIDE SEQUENCE [LARGE SCALE GENOMIC DNA]</scope>
    <source>
        <strain evidence="24 25">CBS 9725</strain>
    </source>
</reference>
<name>A0AAJ5YQN9_9BASI</name>
<dbReference type="PRINTS" id="PR00619">
    <property type="entry name" value="GATAZNFINGER"/>
</dbReference>
<dbReference type="SUPFAM" id="SSF57716">
    <property type="entry name" value="Glucocorticoid receptor-like (DNA-binding domain)"/>
    <property type="match status" value="1"/>
</dbReference>
<accession>A0AAJ5YQN9</accession>
<feature type="region of interest" description="Disordered" evidence="20">
    <location>
        <begin position="712"/>
        <end position="791"/>
    </location>
</feature>
<evidence type="ECO:0000256" key="16">
    <source>
        <dbReference type="ARBA" id="ARBA00024363"/>
    </source>
</evidence>
<keyword evidence="14" id="KW-0472">Membrane</keyword>
<feature type="domain" description="GATA-type" evidence="21">
    <location>
        <begin position="788"/>
        <end position="841"/>
    </location>
</feature>
<evidence type="ECO:0000256" key="17">
    <source>
        <dbReference type="ARBA" id="ARBA00039906"/>
    </source>
</evidence>
<keyword evidence="4" id="KW-0813">Transport</keyword>
<dbReference type="InterPro" id="IPR036640">
    <property type="entry name" value="ABC1_TM_sf"/>
</dbReference>
<evidence type="ECO:0000256" key="20">
    <source>
        <dbReference type="SAM" id="MobiDB-lite"/>
    </source>
</evidence>
<feature type="compositionally biased region" description="Low complexity" evidence="20">
    <location>
        <begin position="860"/>
        <end position="869"/>
    </location>
</feature>
<dbReference type="GO" id="GO:0005743">
    <property type="term" value="C:mitochondrial inner membrane"/>
    <property type="evidence" value="ECO:0007669"/>
    <property type="project" value="UniProtKB-SubCell"/>
</dbReference>
<dbReference type="GO" id="GO:0140359">
    <property type="term" value="F:ABC-type transporter activity"/>
    <property type="evidence" value="ECO:0007669"/>
    <property type="project" value="InterPro"/>
</dbReference>
<feature type="compositionally biased region" description="Pro residues" evidence="20">
    <location>
        <begin position="428"/>
        <end position="437"/>
    </location>
</feature>
<organism evidence="24 25">
    <name type="scientific">Malassezia yamatoensis</name>
    <dbReference type="NCBI Taxonomy" id="253288"/>
    <lineage>
        <taxon>Eukaryota</taxon>
        <taxon>Fungi</taxon>
        <taxon>Dikarya</taxon>
        <taxon>Basidiomycota</taxon>
        <taxon>Ustilaginomycotina</taxon>
        <taxon>Malasseziomycetes</taxon>
        <taxon>Malasseziales</taxon>
        <taxon>Malasseziaceae</taxon>
        <taxon>Malassezia</taxon>
    </lineage>
</organism>
<dbReference type="PROSITE" id="PS00211">
    <property type="entry name" value="ABC_TRANSPORTER_1"/>
    <property type="match status" value="1"/>
</dbReference>
<keyword evidence="9" id="KW-0496">Mitochondrion</keyword>
<protein>
    <recommendedName>
        <fullName evidence="17">Iron-sulfur clusters transporter ATM1, mitochondrial</fullName>
    </recommendedName>
    <alternativeName>
        <fullName evidence="18">Iron-sulfur clusters transporter atm1, mitochondrial</fullName>
    </alternativeName>
</protein>
<evidence type="ECO:0000256" key="15">
    <source>
        <dbReference type="ARBA" id="ARBA00023242"/>
    </source>
</evidence>
<dbReference type="FunFam" id="1.20.1560.10:FF:000004">
    <property type="entry name" value="ATP-binding cassette sub-family B member 7"/>
    <property type="match status" value="1"/>
</dbReference>
<evidence type="ECO:0000259" key="23">
    <source>
        <dbReference type="PROSITE" id="PS50929"/>
    </source>
</evidence>
<evidence type="ECO:0000256" key="13">
    <source>
        <dbReference type="ARBA" id="ARBA00022989"/>
    </source>
</evidence>
<dbReference type="Pfam" id="PF00320">
    <property type="entry name" value="GATA"/>
    <property type="match status" value="1"/>
</dbReference>
<dbReference type="InterPro" id="IPR039421">
    <property type="entry name" value="Type_1_exporter"/>
</dbReference>
<keyword evidence="9" id="KW-0999">Mitochondrion inner membrane</keyword>
<dbReference type="PROSITE" id="PS50893">
    <property type="entry name" value="ABC_TRANSPORTER_2"/>
    <property type="match status" value="1"/>
</dbReference>
<sequence>MPTRESAFAEPDGDDPTELAKNDPLATQVWRMYAKQRDHLPNAARMENLTWRLMSLTLRRQRDQTDSSSANPLPEPSATPQLPSVTTNAAGATNENDVPSSSFSQLRSRSPAETRRGRTQTVRPLEEGASIFSSSSTQNLRQALASRSRSRSLSMMDIDRSSLHRSRSRNRTLYEPNFTMHSSTALDSLLEDPSSFPIASLSADHFDSNPVDVDTKASIDPLANSNANLLEQLYTPIAPSGNEKEAFSSHFGTTLPTQANLAALTSATSSSQGTHANGKASAPASRRSYTTSITTPLAAVTSPSSDGQPQANDQLRQSFEKAAFDDLFGEEESHAWKAASPLEEHAQYVMSVSVRRTQLPGDRDDQFLASAQATHLDSVPGIDDYVTHQANQHPEYGFLPRLVRKTSFDHKVRERSESRGARHRNPLQEPPPPPPPASDRNRGNARKRPFRDASPMPFGLRNNVTADQRMASGLSREIPPLFPSDMMQYMPTTLFDFDVQPQAHDMGHMQLASSSNPAELAARTNSMPTVPLVDDLKANESVNVNLNTFASNSTPHTPASHGLYHNDNPDFNEANKGGMTYPIMYFPPDSHPLLQQPMQNGNLSPSFLHVDPGQLLSQNGMQTTKPTAQGNSQLAHPTSNLSTFHPETGFDPAISNSYGFVENSHIPPGALELNPALTTSRNHSLAGGQPPESFYTSVFQSVDMAGQAGWTQNTQSASPLPDPSPTLSNSIAPSSYSETSDRPLSYAQTPSPQKGSAPLTPPGIQGNSVPNPTNFAASSANVNTSETNTTPIVCSNCQTTKTPLWRRDSEGNALCNACGLFQRLHGVMRPLSLKTDVIKKRNRNGAASTRDSGRSRQGQRRSSGSGASRTPFRNPSESKPEESFNSASSSNPATPMRSPPRLEQTQNFAPSLDYPVPATPRPAERLRNPSSSALLGNSKRMYQGGPPQPDRAFKLQTDGKAAAENSSAKSKESTLTSMEEAPVDNWMIIKKLLRHVWPKGDNSTKIRVVAALGLLLAGKLLNVQVPFFFKTVIDKLSDTMSQPLSMSNPNTLWVVAGSSIVGYGLARIGATAFSELRNAVFANVAQRSIRKIASSVFAHLLTLDLSWHLSRQTGGLTRAIDRGTKGISFLLTSIVFHIVPTALEISLVCGILSYKCGPQYAAVAGTTMLLYAWFTVRTTSWRTKFRREANIADQRAATTSLDSLLNFEAVKYFNNEPHEVRKYDQHLKDYEDASVRVATSLATLNSGQNAIFSTSLTLMMLMAAQGVLSGTMTVGDLVMINQLVFQLSLPLNFLGSVYRELRQSLIDMEALFNLQSEPASVRDDPNTPAIVVPRGEIKFENVTFGYYNDRPILSNCSFTIPAGKKVALVGPSGCGKSTIFRLLFRFYTPQSGKIYIDGQEISQVSLESLRRTIGIVPQETPLFNNTIWENLRYGNLKANDEEVLHCSKLAQLDKVVSRLPDGYATRVGERGLMISGGEKQRLAIARMLLKDPKVMFFDEATSALDSQTETDLMRNVNRLIKDMEATSVFIAHRLRTVEDADLIIVLGNGHVIEFGTHESLLNDHGVYYDLWNAQIASVKEQSQYADAEKLAVEEPNVENVSAKSS</sequence>
<dbReference type="FunFam" id="3.40.50.300:FF:000186">
    <property type="entry name" value="ATP-binding cassette sub-family B member 7, mitochondrial"/>
    <property type="match status" value="1"/>
</dbReference>
<comment type="similarity">
    <text evidence="16">Belongs to the ABC transporter superfamily. ABCB family. Heavy Metal importer (TC 3.A.1.210) subfamily.</text>
</comment>
<dbReference type="GO" id="GO:0006355">
    <property type="term" value="P:regulation of DNA-templated transcription"/>
    <property type="evidence" value="ECO:0007669"/>
    <property type="project" value="InterPro"/>
</dbReference>
<proteinExistence type="inferred from homology"/>
<dbReference type="CDD" id="cd18582">
    <property type="entry name" value="ABC_6TM_ATM1_ABCB7"/>
    <property type="match status" value="1"/>
</dbReference>
<dbReference type="SMART" id="SM00401">
    <property type="entry name" value="ZnF_GATA"/>
    <property type="match status" value="1"/>
</dbReference>
<evidence type="ECO:0000256" key="18">
    <source>
        <dbReference type="ARBA" id="ARBA00040792"/>
    </source>
</evidence>
<keyword evidence="12" id="KW-1278">Translocase</keyword>
<evidence type="ECO:0000313" key="25">
    <source>
        <dbReference type="Proteomes" id="UP001219567"/>
    </source>
</evidence>
<keyword evidence="25" id="KW-1185">Reference proteome</keyword>
<evidence type="ECO:0000256" key="9">
    <source>
        <dbReference type="ARBA" id="ARBA00022792"/>
    </source>
</evidence>
<dbReference type="PROSITE" id="PS50114">
    <property type="entry name" value="GATA_ZN_FINGER_2"/>
    <property type="match status" value="1"/>
</dbReference>
<dbReference type="InterPro" id="IPR011527">
    <property type="entry name" value="ABC1_TM_dom"/>
</dbReference>
<dbReference type="SUPFAM" id="SSF90123">
    <property type="entry name" value="ABC transporter transmembrane region"/>
    <property type="match status" value="1"/>
</dbReference>
<comment type="subcellular location">
    <subcellularLocation>
        <location evidence="2">Mitochondrion inner membrane</location>
        <topology evidence="2">Multi-pass membrane protein</topology>
    </subcellularLocation>
    <subcellularLocation>
        <location evidence="1">Nucleus</location>
    </subcellularLocation>
</comment>
<feature type="compositionally biased region" description="Polar residues" evidence="20">
    <location>
        <begin position="883"/>
        <end position="893"/>
    </location>
</feature>
<keyword evidence="13" id="KW-1133">Transmembrane helix</keyword>
<evidence type="ECO:0000256" key="14">
    <source>
        <dbReference type="ARBA" id="ARBA00023136"/>
    </source>
</evidence>
<feature type="region of interest" description="Disordered" evidence="20">
    <location>
        <begin position="835"/>
        <end position="976"/>
    </location>
</feature>
<dbReference type="InterPro" id="IPR013860">
    <property type="entry name" value="AreA_GATA"/>
</dbReference>
<evidence type="ECO:0000256" key="3">
    <source>
        <dbReference type="ARBA" id="ARBA00011738"/>
    </source>
</evidence>
<keyword evidence="11" id="KW-0067">ATP-binding</keyword>
<keyword evidence="6" id="KW-0479">Metal-binding</keyword>
<feature type="region of interest" description="Disordered" evidence="20">
    <location>
        <begin position="266"/>
        <end position="289"/>
    </location>
</feature>
<dbReference type="Gene3D" id="3.30.50.10">
    <property type="entry name" value="Erythroid Transcription Factor GATA-1, subunit A"/>
    <property type="match status" value="1"/>
</dbReference>
<dbReference type="InterPro" id="IPR027417">
    <property type="entry name" value="P-loop_NTPase"/>
</dbReference>
<evidence type="ECO:0000256" key="11">
    <source>
        <dbReference type="ARBA" id="ARBA00022840"/>
    </source>
</evidence>
<dbReference type="InterPro" id="IPR000679">
    <property type="entry name" value="Znf_GATA"/>
</dbReference>
<keyword evidence="5" id="KW-0812">Transmembrane</keyword>
<dbReference type="GO" id="GO:0005634">
    <property type="term" value="C:nucleus"/>
    <property type="evidence" value="ECO:0007669"/>
    <property type="project" value="UniProtKB-SubCell"/>
</dbReference>
<evidence type="ECO:0000256" key="7">
    <source>
        <dbReference type="ARBA" id="ARBA00022741"/>
    </source>
</evidence>
<dbReference type="SUPFAM" id="SSF52540">
    <property type="entry name" value="P-loop containing nucleoside triphosphate hydrolases"/>
    <property type="match status" value="1"/>
</dbReference>
<keyword evidence="15" id="KW-0539">Nucleus</keyword>
<keyword evidence="10" id="KW-0862">Zinc</keyword>
<feature type="compositionally biased region" description="Polar residues" evidence="20">
    <location>
        <begin position="131"/>
        <end position="141"/>
    </location>
</feature>